<evidence type="ECO:0000256" key="2">
    <source>
        <dbReference type="SAM" id="MobiDB-lite"/>
    </source>
</evidence>
<evidence type="ECO:0000313" key="4">
    <source>
        <dbReference type="EMBL" id="ABM56586.1"/>
    </source>
</evidence>
<keyword evidence="5" id="KW-1185">Reference proteome</keyword>
<proteinExistence type="predicted"/>
<dbReference type="KEGG" id="vei:Veis_0806"/>
<keyword evidence="1" id="KW-0479">Metal-binding</keyword>
<evidence type="ECO:0000313" key="5">
    <source>
        <dbReference type="Proteomes" id="UP000000374"/>
    </source>
</evidence>
<dbReference type="InterPro" id="IPR007527">
    <property type="entry name" value="Znf_SWIM"/>
</dbReference>
<dbReference type="GeneID" id="76459487"/>
<feature type="compositionally biased region" description="Low complexity" evidence="2">
    <location>
        <begin position="274"/>
        <end position="301"/>
    </location>
</feature>
<keyword evidence="1" id="KW-0862">Zinc</keyword>
<sequence>MGFRYGGWAPYIPVAQRQYQARQKIAALKRQQGYVCQPVAIEGRTIAKSFWGKAWCDNLEAYSDFSNRLPRGQTYVRNGSVIDLRVETGKIRALVSGSDIYTVEIGVQPLAATMWDAIIKKCSGKIDSLVELLQGRLSRAVMETVTHQGQGLFPLPRQISLRCSCPDGASMCKHVAAVLYGVGARLDKEPELLFRLRHVDPQELTRKIGALPPDEAPGTLDDSDLSALFGIDIGAATPPPPVAAATRKRPQTDQTARRIQSSPVASRKRPQASKPAAAPPGAVRAAPPAAASAKTGSAAAPRRARGGTRAKTVTASDLIARGVARHMLQSWIAGGVLLRTGQRGVYGTTAQTEARIAAYLARVAGR</sequence>
<keyword evidence="1" id="KW-0863">Zinc-finger</keyword>
<dbReference type="AlphaFoldDB" id="A1WG29"/>
<dbReference type="RefSeq" id="WP_011808600.1">
    <property type="nucleotide sequence ID" value="NC_008786.1"/>
</dbReference>
<gene>
    <name evidence="4" type="ordered locus">Veis_0806</name>
</gene>
<feature type="domain" description="SWIM-type" evidence="3">
    <location>
        <begin position="153"/>
        <end position="183"/>
    </location>
</feature>
<dbReference type="STRING" id="391735.Veis_0806"/>
<name>A1WG29_VEREI</name>
<dbReference type="Pfam" id="PF04434">
    <property type="entry name" value="SWIM"/>
    <property type="match status" value="1"/>
</dbReference>
<evidence type="ECO:0000259" key="3">
    <source>
        <dbReference type="PROSITE" id="PS50966"/>
    </source>
</evidence>
<dbReference type="EMBL" id="CP000542">
    <property type="protein sequence ID" value="ABM56586.1"/>
    <property type="molecule type" value="Genomic_DNA"/>
</dbReference>
<evidence type="ECO:0000256" key="1">
    <source>
        <dbReference type="PROSITE-ProRule" id="PRU00325"/>
    </source>
</evidence>
<dbReference type="PROSITE" id="PS50966">
    <property type="entry name" value="ZF_SWIM"/>
    <property type="match status" value="1"/>
</dbReference>
<dbReference type="Proteomes" id="UP000000374">
    <property type="component" value="Chromosome"/>
</dbReference>
<accession>A1WG29</accession>
<dbReference type="OrthoDB" id="188274at2"/>
<dbReference type="eggNOG" id="COG4279">
    <property type="taxonomic scope" value="Bacteria"/>
</dbReference>
<dbReference type="HOGENOM" id="CLU_053146_1_0_4"/>
<dbReference type="PANTHER" id="PTHR38133">
    <property type="entry name" value="SLR1429 PROTEIN"/>
    <property type="match status" value="1"/>
</dbReference>
<protein>
    <submittedName>
        <fullName evidence="4">Zinc finger, SWIM domain protein</fullName>
    </submittedName>
</protein>
<organism evidence="4 5">
    <name type="scientific">Verminephrobacter eiseniae (strain EF01-2)</name>
    <dbReference type="NCBI Taxonomy" id="391735"/>
    <lineage>
        <taxon>Bacteria</taxon>
        <taxon>Pseudomonadati</taxon>
        <taxon>Pseudomonadota</taxon>
        <taxon>Betaproteobacteria</taxon>
        <taxon>Burkholderiales</taxon>
        <taxon>Comamonadaceae</taxon>
        <taxon>Verminephrobacter</taxon>
    </lineage>
</organism>
<feature type="region of interest" description="Disordered" evidence="2">
    <location>
        <begin position="237"/>
        <end position="311"/>
    </location>
</feature>
<feature type="compositionally biased region" description="Polar residues" evidence="2">
    <location>
        <begin position="252"/>
        <end position="264"/>
    </location>
</feature>
<reference evidence="5" key="1">
    <citation type="submission" date="2006-12" db="EMBL/GenBank/DDBJ databases">
        <title>Complete sequence of chromosome 1 of Verminephrobacter eiseniae EF01-2.</title>
        <authorList>
            <person name="Copeland A."/>
            <person name="Lucas S."/>
            <person name="Lapidus A."/>
            <person name="Barry K."/>
            <person name="Detter J.C."/>
            <person name="Glavina del Rio T."/>
            <person name="Dalin E."/>
            <person name="Tice H."/>
            <person name="Pitluck S."/>
            <person name="Chertkov O."/>
            <person name="Brettin T."/>
            <person name="Bruce D."/>
            <person name="Han C."/>
            <person name="Tapia R."/>
            <person name="Gilna P."/>
            <person name="Schmutz J."/>
            <person name="Larimer F."/>
            <person name="Land M."/>
            <person name="Hauser L."/>
            <person name="Kyrpides N."/>
            <person name="Kim E."/>
            <person name="Stahl D."/>
            <person name="Richardson P."/>
        </authorList>
    </citation>
    <scope>NUCLEOTIDE SEQUENCE [LARGE SCALE GENOMIC DNA]</scope>
    <source>
        <strain evidence="5">EF01-2</strain>
    </source>
</reference>
<dbReference type="PANTHER" id="PTHR38133:SF1">
    <property type="entry name" value="SLR1429 PROTEIN"/>
    <property type="match status" value="1"/>
</dbReference>
<dbReference type="GO" id="GO:0008270">
    <property type="term" value="F:zinc ion binding"/>
    <property type="evidence" value="ECO:0007669"/>
    <property type="project" value="UniProtKB-KW"/>
</dbReference>